<keyword evidence="1" id="KW-0812">Transmembrane</keyword>
<keyword evidence="1" id="KW-1133">Transmembrane helix</keyword>
<dbReference type="Proteomes" id="UP001501147">
    <property type="component" value="Unassembled WGS sequence"/>
</dbReference>
<keyword evidence="3" id="KW-1185">Reference proteome</keyword>
<dbReference type="EMBL" id="BAABJV010000002">
    <property type="protein sequence ID" value="GAA4768981.1"/>
    <property type="molecule type" value="Genomic_DNA"/>
</dbReference>
<name>A0ABP8ZY37_9ACTN</name>
<accession>A0ABP8ZY37</accession>
<protein>
    <recommendedName>
        <fullName evidence="4">Integral membrane protein</fullName>
    </recommendedName>
</protein>
<feature type="transmembrane region" description="Helical" evidence="1">
    <location>
        <begin position="48"/>
        <end position="72"/>
    </location>
</feature>
<evidence type="ECO:0000256" key="1">
    <source>
        <dbReference type="SAM" id="Phobius"/>
    </source>
</evidence>
<reference evidence="3" key="1">
    <citation type="journal article" date="2019" name="Int. J. Syst. Evol. Microbiol.">
        <title>The Global Catalogue of Microorganisms (GCM) 10K type strain sequencing project: providing services to taxonomists for standard genome sequencing and annotation.</title>
        <authorList>
            <consortium name="The Broad Institute Genomics Platform"/>
            <consortium name="The Broad Institute Genome Sequencing Center for Infectious Disease"/>
            <person name="Wu L."/>
            <person name="Ma J."/>
        </authorList>
    </citation>
    <scope>NUCLEOTIDE SEQUENCE [LARGE SCALE GENOMIC DNA]</scope>
    <source>
        <strain evidence="3">JCM 18324</strain>
    </source>
</reference>
<evidence type="ECO:0000313" key="3">
    <source>
        <dbReference type="Proteomes" id="UP001501147"/>
    </source>
</evidence>
<evidence type="ECO:0000313" key="2">
    <source>
        <dbReference type="EMBL" id="GAA4768981.1"/>
    </source>
</evidence>
<proteinExistence type="predicted"/>
<gene>
    <name evidence="2" type="ORF">GCM10023329_14680</name>
</gene>
<keyword evidence="1" id="KW-0472">Membrane</keyword>
<feature type="transmembrane region" description="Helical" evidence="1">
    <location>
        <begin position="117"/>
        <end position="136"/>
    </location>
</feature>
<comment type="caution">
    <text evidence="2">The sequence shown here is derived from an EMBL/GenBank/DDBJ whole genome shotgun (WGS) entry which is preliminary data.</text>
</comment>
<organism evidence="2 3">
    <name type="scientific">Streptomyces sanyensis</name>
    <dbReference type="NCBI Taxonomy" id="568869"/>
    <lineage>
        <taxon>Bacteria</taxon>
        <taxon>Bacillati</taxon>
        <taxon>Actinomycetota</taxon>
        <taxon>Actinomycetes</taxon>
        <taxon>Kitasatosporales</taxon>
        <taxon>Streptomycetaceae</taxon>
        <taxon>Streptomyces</taxon>
    </lineage>
</organism>
<evidence type="ECO:0008006" key="4">
    <source>
        <dbReference type="Google" id="ProtNLM"/>
    </source>
</evidence>
<feature type="transmembrane region" description="Helical" evidence="1">
    <location>
        <begin position="84"/>
        <end position="105"/>
    </location>
</feature>
<sequence length="156" mass="15980">MTARFLRPLAAGVLLLQVVYVVVAEILLAVLLEDTSALDHTESPADGRLWLVLAEVAVVVLLLSGALLLAATGRAGLGQRVPGGLRRAVLGAVALVEGVVVAAVLLNITRQDFGPDVVLNVAMVVLSGTAGLLAAAEAVRTPLHTPDTDGRTAPGR</sequence>